<dbReference type="Gene3D" id="3.40.50.1820">
    <property type="entry name" value="alpha/beta hydrolase"/>
    <property type="match status" value="1"/>
</dbReference>
<keyword evidence="3" id="KW-0378">Hydrolase</keyword>
<keyword evidence="4" id="KW-1185">Reference proteome</keyword>
<dbReference type="PANTHER" id="PTHR43194">
    <property type="entry name" value="HYDROLASE ALPHA/BETA FOLD FAMILY"/>
    <property type="match status" value="1"/>
</dbReference>
<gene>
    <name evidence="3" type="ORF">SAMN02745126_01957</name>
</gene>
<feature type="chain" id="PRO_5012730164" evidence="1">
    <location>
        <begin position="24"/>
        <end position="356"/>
    </location>
</feature>
<dbReference type="GO" id="GO:0016787">
    <property type="term" value="F:hydrolase activity"/>
    <property type="evidence" value="ECO:0007669"/>
    <property type="project" value="UniProtKB-KW"/>
</dbReference>
<protein>
    <submittedName>
        <fullName evidence="3">Lysophospholipase, alpha-beta hydrolase superfamily</fullName>
    </submittedName>
</protein>
<reference evidence="4" key="1">
    <citation type="submission" date="2017-02" db="EMBL/GenBank/DDBJ databases">
        <authorList>
            <person name="Varghese N."/>
            <person name="Submissions S."/>
        </authorList>
    </citation>
    <scope>NUCLEOTIDE SEQUENCE [LARGE SCALE GENOMIC DNA]</scope>
    <source>
        <strain evidence="4">ATCC 27094</strain>
    </source>
</reference>
<evidence type="ECO:0000259" key="2">
    <source>
        <dbReference type="Pfam" id="PF00561"/>
    </source>
</evidence>
<evidence type="ECO:0000256" key="1">
    <source>
        <dbReference type="SAM" id="SignalP"/>
    </source>
</evidence>
<dbReference type="Proteomes" id="UP000190092">
    <property type="component" value="Unassembled WGS sequence"/>
</dbReference>
<name>A0A1T4MTC1_9HYPH</name>
<dbReference type="InterPro" id="IPR050228">
    <property type="entry name" value="Carboxylesterase_BioH"/>
</dbReference>
<sequence length="356" mass="38470">MRIAFIVLALVGSMMATIQSAAASEDVVRGDLHATTEDGVRIFVRELRPRSWLDGAEPIILLHGARVPGLASFDLPVTGGSFAADLAQRSGRLVYVMDARGYGGSDRAAAFEQPPEANPPQSRAYLVVRDIAAVVSIAKERSGSRTVCLLGWATGGMWVGYYASLHPEDVGHLVTLNALYGGSAQHSQFGPGSPVSDPAHPDRLSPTIGAYARYDAASLLPGWDKSIPVADKDQWRDPVVAAAYQRAALESDPESQKSEPPAFRAPMGAIEDSFYQASGRRLFDASTITGHILVVRSERDFWSRPEDVQAFAHDAVHARSIRIVALPEATHFVHLDRPERGRGQLLDALQGFLVEP</sequence>
<dbReference type="STRING" id="225324.SAMN02745126_01957"/>
<dbReference type="AlphaFoldDB" id="A0A1T4MTC1"/>
<organism evidence="3 4">
    <name type="scientific">Enhydrobacter aerosaccus</name>
    <dbReference type="NCBI Taxonomy" id="225324"/>
    <lineage>
        <taxon>Bacteria</taxon>
        <taxon>Pseudomonadati</taxon>
        <taxon>Pseudomonadota</taxon>
        <taxon>Alphaproteobacteria</taxon>
        <taxon>Hyphomicrobiales</taxon>
        <taxon>Enhydrobacter</taxon>
    </lineage>
</organism>
<feature type="domain" description="AB hydrolase-1" evidence="2">
    <location>
        <begin position="58"/>
        <end position="194"/>
    </location>
</feature>
<accession>A0A1T4MTC1</accession>
<feature type="signal peptide" evidence="1">
    <location>
        <begin position="1"/>
        <end position="23"/>
    </location>
</feature>
<keyword evidence="1" id="KW-0732">Signal</keyword>
<evidence type="ECO:0000313" key="4">
    <source>
        <dbReference type="Proteomes" id="UP000190092"/>
    </source>
</evidence>
<dbReference type="SUPFAM" id="SSF53474">
    <property type="entry name" value="alpha/beta-Hydrolases"/>
    <property type="match status" value="1"/>
</dbReference>
<dbReference type="EMBL" id="FUWJ01000002">
    <property type="protein sequence ID" value="SJZ70096.1"/>
    <property type="molecule type" value="Genomic_DNA"/>
</dbReference>
<dbReference type="InterPro" id="IPR000073">
    <property type="entry name" value="AB_hydrolase_1"/>
</dbReference>
<dbReference type="Pfam" id="PF00561">
    <property type="entry name" value="Abhydrolase_1"/>
    <property type="match status" value="1"/>
</dbReference>
<dbReference type="PANTHER" id="PTHR43194:SF2">
    <property type="entry name" value="PEROXISOMAL MEMBRANE PROTEIN LPX1"/>
    <property type="match status" value="1"/>
</dbReference>
<evidence type="ECO:0000313" key="3">
    <source>
        <dbReference type="EMBL" id="SJZ70096.1"/>
    </source>
</evidence>
<dbReference type="InterPro" id="IPR029058">
    <property type="entry name" value="AB_hydrolase_fold"/>
</dbReference>
<proteinExistence type="predicted"/>